<dbReference type="EMBL" id="DF820480">
    <property type="protein sequence ID" value="GAK61538.1"/>
    <property type="molecule type" value="Genomic_DNA"/>
</dbReference>
<organism evidence="1">
    <name type="scientific">Vecturithrix granuli</name>
    <dbReference type="NCBI Taxonomy" id="1499967"/>
    <lineage>
        <taxon>Bacteria</taxon>
        <taxon>Candidatus Moduliflexota</taxon>
        <taxon>Candidatus Vecturitrichia</taxon>
        <taxon>Candidatus Vecturitrichales</taxon>
        <taxon>Candidatus Vecturitrichaceae</taxon>
        <taxon>Candidatus Vecturithrix</taxon>
    </lineage>
</organism>
<proteinExistence type="predicted"/>
<dbReference type="STRING" id="1499967.U27_01439"/>
<protein>
    <submittedName>
        <fullName evidence="1">Uncharacterized protein</fullName>
    </submittedName>
</protein>
<accession>A0A081CAD3</accession>
<dbReference type="Proteomes" id="UP000030661">
    <property type="component" value="Unassembled WGS sequence"/>
</dbReference>
<sequence>MKTLIKPWKGLKLIKRLAKNILGRSENPNKTLEGIKTVTTIDKQNLTVFVKTLIKPWKGLKLRTAIPIVEAIRVKTLIKPWKGLKRIHYKRYPNHPLRVKTLIKPWKGLKR</sequence>
<dbReference type="HOGENOM" id="CLU_164543_0_0_0"/>
<dbReference type="AlphaFoldDB" id="A0A081CAD3"/>
<keyword evidence="2" id="KW-1185">Reference proteome</keyword>
<evidence type="ECO:0000313" key="2">
    <source>
        <dbReference type="Proteomes" id="UP000030661"/>
    </source>
</evidence>
<reference evidence="1" key="1">
    <citation type="journal article" date="2015" name="PeerJ">
        <title>First genomic representation of candidate bacterial phylum KSB3 points to enhanced environmental sensing as a trigger of wastewater bulking.</title>
        <authorList>
            <person name="Sekiguchi Y."/>
            <person name="Ohashi A."/>
            <person name="Parks D.H."/>
            <person name="Yamauchi T."/>
            <person name="Tyson G.W."/>
            <person name="Hugenholtz P."/>
        </authorList>
    </citation>
    <scope>NUCLEOTIDE SEQUENCE [LARGE SCALE GENOMIC DNA]</scope>
</reference>
<name>A0A081CAD3_VECG1</name>
<gene>
    <name evidence="1" type="ORF">U27_01439</name>
</gene>
<evidence type="ECO:0000313" key="1">
    <source>
        <dbReference type="EMBL" id="GAK61538.1"/>
    </source>
</evidence>